<reference evidence="1" key="2">
    <citation type="journal article" date="2015" name="Data Brief">
        <title>Shoot transcriptome of the giant reed, Arundo donax.</title>
        <authorList>
            <person name="Barrero R.A."/>
            <person name="Guerrero F.D."/>
            <person name="Moolhuijzen P."/>
            <person name="Goolsby J.A."/>
            <person name="Tidwell J."/>
            <person name="Bellgard S.E."/>
            <person name="Bellgard M.I."/>
        </authorList>
    </citation>
    <scope>NUCLEOTIDE SEQUENCE</scope>
    <source>
        <tissue evidence="1">Shoot tissue taken approximately 20 cm above the soil surface</tissue>
    </source>
</reference>
<sequence>MMNLKLRLLILDWPSLRRRG</sequence>
<organism evidence="1">
    <name type="scientific">Arundo donax</name>
    <name type="common">Giant reed</name>
    <name type="synonym">Donax arundinaceus</name>
    <dbReference type="NCBI Taxonomy" id="35708"/>
    <lineage>
        <taxon>Eukaryota</taxon>
        <taxon>Viridiplantae</taxon>
        <taxon>Streptophyta</taxon>
        <taxon>Embryophyta</taxon>
        <taxon>Tracheophyta</taxon>
        <taxon>Spermatophyta</taxon>
        <taxon>Magnoliopsida</taxon>
        <taxon>Liliopsida</taxon>
        <taxon>Poales</taxon>
        <taxon>Poaceae</taxon>
        <taxon>PACMAD clade</taxon>
        <taxon>Arundinoideae</taxon>
        <taxon>Arundineae</taxon>
        <taxon>Arundo</taxon>
    </lineage>
</organism>
<name>A0A0A9G191_ARUDO</name>
<protein>
    <submittedName>
        <fullName evidence="1">RKF3</fullName>
    </submittedName>
</protein>
<dbReference type="EMBL" id="GBRH01179041">
    <property type="protein sequence ID" value="JAE18855.1"/>
    <property type="molecule type" value="Transcribed_RNA"/>
</dbReference>
<evidence type="ECO:0000313" key="1">
    <source>
        <dbReference type="EMBL" id="JAE18855.1"/>
    </source>
</evidence>
<dbReference type="AlphaFoldDB" id="A0A0A9G191"/>
<reference evidence="1" key="1">
    <citation type="submission" date="2014-09" db="EMBL/GenBank/DDBJ databases">
        <authorList>
            <person name="Magalhaes I.L.F."/>
            <person name="Oliveira U."/>
            <person name="Santos F.R."/>
            <person name="Vidigal T.H.D.A."/>
            <person name="Brescovit A.D."/>
            <person name="Santos A.J."/>
        </authorList>
    </citation>
    <scope>NUCLEOTIDE SEQUENCE</scope>
    <source>
        <tissue evidence="1">Shoot tissue taken approximately 20 cm above the soil surface</tissue>
    </source>
</reference>
<proteinExistence type="predicted"/>
<accession>A0A0A9G191</accession>